<accession>A0A8J3YKH7</accession>
<dbReference type="EMBL" id="BOPF01000012">
    <property type="protein sequence ID" value="GIJ46861.1"/>
    <property type="molecule type" value="Genomic_DNA"/>
</dbReference>
<evidence type="ECO:0000259" key="1">
    <source>
        <dbReference type="Pfam" id="PF00535"/>
    </source>
</evidence>
<comment type="caution">
    <text evidence="2">The sequence shown here is derived from an EMBL/GenBank/DDBJ whole genome shotgun (WGS) entry which is preliminary data.</text>
</comment>
<dbReference type="Pfam" id="PF00535">
    <property type="entry name" value="Glycos_transf_2"/>
    <property type="match status" value="1"/>
</dbReference>
<dbReference type="AlphaFoldDB" id="A0A8J3YKH7"/>
<protein>
    <recommendedName>
        <fullName evidence="1">Glycosyltransferase 2-like domain-containing protein</fullName>
    </recommendedName>
</protein>
<dbReference type="Proteomes" id="UP000619260">
    <property type="component" value="Unassembled WGS sequence"/>
</dbReference>
<dbReference type="RefSeq" id="WP_203900369.1">
    <property type="nucleotide sequence ID" value="NZ_BOPF01000012.1"/>
</dbReference>
<organism evidence="2 3">
    <name type="scientific">Virgisporangium aliadipatigenens</name>
    <dbReference type="NCBI Taxonomy" id="741659"/>
    <lineage>
        <taxon>Bacteria</taxon>
        <taxon>Bacillati</taxon>
        <taxon>Actinomycetota</taxon>
        <taxon>Actinomycetes</taxon>
        <taxon>Micromonosporales</taxon>
        <taxon>Micromonosporaceae</taxon>
        <taxon>Virgisporangium</taxon>
    </lineage>
</organism>
<proteinExistence type="predicted"/>
<sequence length="298" mass="33290">MTGLDIVLPCYGNIELLKAAVRSVLSQKSDQWHLTVIDDGQDPELPTWFASLGHPRVRYERNEKNLGITANFQKCLDSVKREHMVMMGSDDIMLPNYVDTILDLLNRHPDATIIHPGVQIVDESGKPVRTLVDHAKQRIYRPSFHGEVVLAGESLAASLLRGNWFYFPSLCWRTSALASVGFDRRFVVIQDLAAALPLIAAGGTMVVSETLSFQYRRHSNSVSSAEAIKGSRFPEERSYFREAAKQMEQVGWKRAARAARWHDSSRLHALALLPSALRKGQLGGARGLLEHALRPLGR</sequence>
<evidence type="ECO:0000313" key="3">
    <source>
        <dbReference type="Proteomes" id="UP000619260"/>
    </source>
</evidence>
<dbReference type="Gene3D" id="3.90.550.10">
    <property type="entry name" value="Spore Coat Polysaccharide Biosynthesis Protein SpsA, Chain A"/>
    <property type="match status" value="1"/>
</dbReference>
<dbReference type="InterPro" id="IPR050834">
    <property type="entry name" value="Glycosyltransf_2"/>
</dbReference>
<keyword evidence="3" id="KW-1185">Reference proteome</keyword>
<dbReference type="PANTHER" id="PTHR43685">
    <property type="entry name" value="GLYCOSYLTRANSFERASE"/>
    <property type="match status" value="1"/>
</dbReference>
<dbReference type="InterPro" id="IPR001173">
    <property type="entry name" value="Glyco_trans_2-like"/>
</dbReference>
<dbReference type="PANTHER" id="PTHR43685:SF2">
    <property type="entry name" value="GLYCOSYLTRANSFERASE 2-LIKE DOMAIN-CONTAINING PROTEIN"/>
    <property type="match status" value="1"/>
</dbReference>
<feature type="domain" description="Glycosyltransferase 2-like" evidence="1">
    <location>
        <begin position="6"/>
        <end position="128"/>
    </location>
</feature>
<dbReference type="SUPFAM" id="SSF53448">
    <property type="entry name" value="Nucleotide-diphospho-sugar transferases"/>
    <property type="match status" value="1"/>
</dbReference>
<reference evidence="2" key="1">
    <citation type="submission" date="2021-01" db="EMBL/GenBank/DDBJ databases">
        <title>Whole genome shotgun sequence of Virgisporangium aliadipatigenens NBRC 105644.</title>
        <authorList>
            <person name="Komaki H."/>
            <person name="Tamura T."/>
        </authorList>
    </citation>
    <scope>NUCLEOTIDE SEQUENCE</scope>
    <source>
        <strain evidence="2">NBRC 105644</strain>
    </source>
</reference>
<gene>
    <name evidence="2" type="ORF">Val02_37470</name>
</gene>
<evidence type="ECO:0000313" key="2">
    <source>
        <dbReference type="EMBL" id="GIJ46861.1"/>
    </source>
</evidence>
<name>A0A8J3YKH7_9ACTN</name>
<dbReference type="InterPro" id="IPR029044">
    <property type="entry name" value="Nucleotide-diphossugar_trans"/>
</dbReference>